<evidence type="ECO:0000313" key="11">
    <source>
        <dbReference type="EMBL" id="CAF3808896.1"/>
    </source>
</evidence>
<keyword evidence="3 6" id="KW-0238">DNA-binding</keyword>
<keyword evidence="4 6" id="KW-0371">Homeobox</keyword>
<dbReference type="InterPro" id="IPR009057">
    <property type="entry name" value="Homeodomain-like_sf"/>
</dbReference>
<dbReference type="InterPro" id="IPR000047">
    <property type="entry name" value="HTH_motif"/>
</dbReference>
<dbReference type="PANTHER" id="PTHR45946">
    <property type="entry name" value="HOMEOBOX PROTEIN ROUGH-RELATED"/>
    <property type="match status" value="1"/>
</dbReference>
<dbReference type="InterPro" id="IPR001356">
    <property type="entry name" value="HD"/>
</dbReference>
<dbReference type="PROSITE" id="PS50071">
    <property type="entry name" value="HOMEOBOX_2"/>
    <property type="match status" value="1"/>
</dbReference>
<accession>A0A814JPT4</accession>
<dbReference type="InterPro" id="IPR020479">
    <property type="entry name" value="HD_metazoa"/>
</dbReference>
<dbReference type="EMBL" id="CAJNOQ010003968">
    <property type="protein sequence ID" value="CAF1038500.1"/>
    <property type="molecule type" value="Genomic_DNA"/>
</dbReference>
<evidence type="ECO:0000259" key="9">
    <source>
        <dbReference type="PROSITE" id="PS50071"/>
    </source>
</evidence>
<keyword evidence="12" id="KW-1185">Reference proteome</keyword>
<dbReference type="EMBL" id="CAJOBC010003968">
    <property type="protein sequence ID" value="CAF3808896.1"/>
    <property type="molecule type" value="Genomic_DNA"/>
</dbReference>
<organism evidence="10 12">
    <name type="scientific">Didymodactylos carnosus</name>
    <dbReference type="NCBI Taxonomy" id="1234261"/>
    <lineage>
        <taxon>Eukaryota</taxon>
        <taxon>Metazoa</taxon>
        <taxon>Spiralia</taxon>
        <taxon>Gnathifera</taxon>
        <taxon>Rotifera</taxon>
        <taxon>Eurotatoria</taxon>
        <taxon>Bdelloidea</taxon>
        <taxon>Philodinida</taxon>
        <taxon>Philodinidae</taxon>
        <taxon>Didymodactylos</taxon>
    </lineage>
</organism>
<feature type="DNA-binding region" description="Homeobox" evidence="6">
    <location>
        <begin position="329"/>
        <end position="388"/>
    </location>
</feature>
<proteinExistence type="predicted"/>
<evidence type="ECO:0000256" key="8">
    <source>
        <dbReference type="SAM" id="MobiDB-lite"/>
    </source>
</evidence>
<dbReference type="GO" id="GO:0000978">
    <property type="term" value="F:RNA polymerase II cis-regulatory region sequence-specific DNA binding"/>
    <property type="evidence" value="ECO:0007669"/>
    <property type="project" value="TreeGrafter"/>
</dbReference>
<dbReference type="CDD" id="cd00086">
    <property type="entry name" value="homeodomain"/>
    <property type="match status" value="1"/>
</dbReference>
<evidence type="ECO:0000313" key="12">
    <source>
        <dbReference type="Proteomes" id="UP000663829"/>
    </source>
</evidence>
<dbReference type="GO" id="GO:0000981">
    <property type="term" value="F:DNA-binding transcription factor activity, RNA polymerase II-specific"/>
    <property type="evidence" value="ECO:0007669"/>
    <property type="project" value="InterPro"/>
</dbReference>
<evidence type="ECO:0000256" key="2">
    <source>
        <dbReference type="ARBA" id="ARBA00022473"/>
    </source>
</evidence>
<dbReference type="InterPro" id="IPR046327">
    <property type="entry name" value="HXA1/B1/D1"/>
</dbReference>
<evidence type="ECO:0000256" key="3">
    <source>
        <dbReference type="ARBA" id="ARBA00023125"/>
    </source>
</evidence>
<evidence type="ECO:0000256" key="1">
    <source>
        <dbReference type="ARBA" id="ARBA00004123"/>
    </source>
</evidence>
<evidence type="ECO:0000256" key="5">
    <source>
        <dbReference type="ARBA" id="ARBA00023242"/>
    </source>
</evidence>
<dbReference type="SUPFAM" id="SSF46689">
    <property type="entry name" value="Homeodomain-like"/>
    <property type="match status" value="1"/>
</dbReference>
<dbReference type="FunFam" id="1.10.10.60:FF:000113">
    <property type="entry name" value="homeobox protein Hox-B1"/>
    <property type="match status" value="1"/>
</dbReference>
<dbReference type="PRINTS" id="PR00031">
    <property type="entry name" value="HTHREPRESSR"/>
</dbReference>
<dbReference type="OrthoDB" id="6159439at2759"/>
<evidence type="ECO:0000256" key="4">
    <source>
        <dbReference type="ARBA" id="ARBA00023155"/>
    </source>
</evidence>
<dbReference type="Pfam" id="PF00046">
    <property type="entry name" value="Homeodomain"/>
    <property type="match status" value="1"/>
</dbReference>
<gene>
    <name evidence="10" type="ORF">GPM918_LOCUS15653</name>
    <name evidence="11" type="ORF">SRO942_LOCUS15653</name>
</gene>
<sequence length="392" mass="45143">MNRSIHINNNHIVNNSITRQQQHHVNHSHQEQILQNHPLTSSSTISHQHHEEYATCTSKTSLSIENTNYSLDENYDCIYPQKCFKSSPVINASSPSSDNIYFCNKVLYLTPDETKLRQKDQSCTTNNILYNSSDYPYLSSDTDINCSTNDNYYSPSTSTATVAIKTSSSLIDDQTTIYYNDYPNTTANRYNQFSIDTTPNSSWLTSTESNYPVQSFEQQYSYSTTTATTCDNYINTPKVYNITDTNNLNIKDNHSSDSLSSSSSSTHNNHYVTQQPARERSSSNQIALQQHISETRYKWMQVKRNPAKTAGKPTDYNYQTPNIINNLNSNTGRTNFTNKQLTELEKEFHFSRYLTRARRIEIAATLGLNETQVKIWFQNRRMKAKKRLRECK</sequence>
<keyword evidence="2" id="KW-0217">Developmental protein</keyword>
<evidence type="ECO:0000256" key="6">
    <source>
        <dbReference type="PROSITE-ProRule" id="PRU00108"/>
    </source>
</evidence>
<feature type="compositionally biased region" description="Low complexity" evidence="8">
    <location>
        <begin position="256"/>
        <end position="265"/>
    </location>
</feature>
<evidence type="ECO:0000313" key="10">
    <source>
        <dbReference type="EMBL" id="CAF1038500.1"/>
    </source>
</evidence>
<dbReference type="GO" id="GO:0005634">
    <property type="term" value="C:nucleus"/>
    <property type="evidence" value="ECO:0007669"/>
    <property type="project" value="UniProtKB-SubCell"/>
</dbReference>
<dbReference type="Proteomes" id="UP000663829">
    <property type="component" value="Unassembled WGS sequence"/>
</dbReference>
<comment type="subcellular location">
    <subcellularLocation>
        <location evidence="1 6 7">Nucleus</location>
    </subcellularLocation>
</comment>
<dbReference type="Gene3D" id="1.10.10.60">
    <property type="entry name" value="Homeodomain-like"/>
    <property type="match status" value="1"/>
</dbReference>
<dbReference type="AlphaFoldDB" id="A0A814JPT4"/>
<name>A0A814JPT4_9BILA</name>
<dbReference type="PROSITE" id="PS00027">
    <property type="entry name" value="HOMEOBOX_1"/>
    <property type="match status" value="1"/>
</dbReference>
<evidence type="ECO:0000256" key="7">
    <source>
        <dbReference type="RuleBase" id="RU000682"/>
    </source>
</evidence>
<dbReference type="Proteomes" id="UP000681722">
    <property type="component" value="Unassembled WGS sequence"/>
</dbReference>
<dbReference type="InterPro" id="IPR017970">
    <property type="entry name" value="Homeobox_CS"/>
</dbReference>
<protein>
    <recommendedName>
        <fullName evidence="9">Homeobox domain-containing protein</fullName>
    </recommendedName>
</protein>
<dbReference type="SMART" id="SM00389">
    <property type="entry name" value="HOX"/>
    <property type="match status" value="1"/>
</dbReference>
<feature type="region of interest" description="Disordered" evidence="8">
    <location>
        <begin position="253"/>
        <end position="285"/>
    </location>
</feature>
<comment type="caution">
    <text evidence="10">The sequence shown here is derived from an EMBL/GenBank/DDBJ whole genome shotgun (WGS) entry which is preliminary data.</text>
</comment>
<dbReference type="PANTHER" id="PTHR45946:SF4">
    <property type="entry name" value="HOMEOBOX PROTEIN ROUGH-RELATED"/>
    <property type="match status" value="1"/>
</dbReference>
<keyword evidence="5 6" id="KW-0539">Nucleus</keyword>
<reference evidence="10" key="1">
    <citation type="submission" date="2021-02" db="EMBL/GenBank/DDBJ databases">
        <authorList>
            <person name="Nowell W R."/>
        </authorList>
    </citation>
    <scope>NUCLEOTIDE SEQUENCE</scope>
</reference>
<feature type="compositionally biased region" description="Polar residues" evidence="8">
    <location>
        <begin position="266"/>
        <end position="285"/>
    </location>
</feature>
<feature type="domain" description="Homeobox" evidence="9">
    <location>
        <begin position="327"/>
        <end position="387"/>
    </location>
</feature>
<dbReference type="PRINTS" id="PR00024">
    <property type="entry name" value="HOMEOBOX"/>
</dbReference>